<reference evidence="7 8" key="1">
    <citation type="submission" date="2024-03" db="EMBL/GenBank/DDBJ databases">
        <title>Human intestinal bacterial collection.</title>
        <authorList>
            <person name="Pauvert C."/>
            <person name="Hitch T.C.A."/>
            <person name="Clavel T."/>
        </authorList>
    </citation>
    <scope>NUCLEOTIDE SEQUENCE [LARGE SCALE GENOMIC DNA]</scope>
    <source>
        <strain evidence="7 8">CLA-KB-H122</strain>
    </source>
</reference>
<evidence type="ECO:0000256" key="2">
    <source>
        <dbReference type="ARBA" id="ARBA00023015"/>
    </source>
</evidence>
<dbReference type="RefSeq" id="WP_165357757.1">
    <property type="nucleotide sequence ID" value="NZ_JBBMFL010000003.1"/>
</dbReference>
<organism evidence="7 8">
    <name type="scientific">Alistipes intestinihominis</name>
    <dbReference type="NCBI Taxonomy" id="3133172"/>
    <lineage>
        <taxon>Bacteria</taxon>
        <taxon>Pseudomonadati</taxon>
        <taxon>Bacteroidota</taxon>
        <taxon>Bacteroidia</taxon>
        <taxon>Bacteroidales</taxon>
        <taxon>Rikenellaceae</taxon>
        <taxon>Alistipes</taxon>
    </lineage>
</organism>
<dbReference type="InterPro" id="IPR007627">
    <property type="entry name" value="RNA_pol_sigma70_r2"/>
</dbReference>
<dbReference type="NCBIfam" id="TIGR02985">
    <property type="entry name" value="Sig70_bacteroi1"/>
    <property type="match status" value="1"/>
</dbReference>
<dbReference type="InterPro" id="IPR013324">
    <property type="entry name" value="RNA_pol_sigma_r3/r4-like"/>
</dbReference>
<evidence type="ECO:0000259" key="6">
    <source>
        <dbReference type="Pfam" id="PF08281"/>
    </source>
</evidence>
<dbReference type="InterPro" id="IPR036388">
    <property type="entry name" value="WH-like_DNA-bd_sf"/>
</dbReference>
<dbReference type="GeneID" id="78180194"/>
<keyword evidence="3" id="KW-0731">Sigma factor</keyword>
<keyword evidence="4" id="KW-0804">Transcription</keyword>
<dbReference type="SUPFAM" id="SSF88659">
    <property type="entry name" value="Sigma3 and sigma4 domains of RNA polymerase sigma factors"/>
    <property type="match status" value="1"/>
</dbReference>
<name>A0ABV1GU87_9BACT</name>
<dbReference type="CDD" id="cd06171">
    <property type="entry name" value="Sigma70_r4"/>
    <property type="match status" value="1"/>
</dbReference>
<dbReference type="PANTHER" id="PTHR43133:SF46">
    <property type="entry name" value="RNA POLYMERASE SIGMA-70 FACTOR ECF SUBFAMILY"/>
    <property type="match status" value="1"/>
</dbReference>
<comment type="caution">
    <text evidence="7">The sequence shown here is derived from an EMBL/GenBank/DDBJ whole genome shotgun (WGS) entry which is preliminary data.</text>
</comment>
<dbReference type="EMBL" id="JBBMFL010000003">
    <property type="protein sequence ID" value="MEQ2543961.1"/>
    <property type="molecule type" value="Genomic_DNA"/>
</dbReference>
<dbReference type="Gene3D" id="1.10.1740.10">
    <property type="match status" value="1"/>
</dbReference>
<evidence type="ECO:0000256" key="3">
    <source>
        <dbReference type="ARBA" id="ARBA00023082"/>
    </source>
</evidence>
<dbReference type="Proteomes" id="UP001460202">
    <property type="component" value="Unassembled WGS sequence"/>
</dbReference>
<dbReference type="SUPFAM" id="SSF88946">
    <property type="entry name" value="Sigma2 domain of RNA polymerase sigma factors"/>
    <property type="match status" value="1"/>
</dbReference>
<dbReference type="InterPro" id="IPR013249">
    <property type="entry name" value="RNA_pol_sigma70_r4_t2"/>
</dbReference>
<feature type="domain" description="RNA polymerase sigma factor 70 region 4 type 2" evidence="6">
    <location>
        <begin position="122"/>
        <end position="174"/>
    </location>
</feature>
<dbReference type="InterPro" id="IPR013325">
    <property type="entry name" value="RNA_pol_sigma_r2"/>
</dbReference>
<accession>A0ABV1GU87</accession>
<feature type="domain" description="RNA polymerase sigma-70 region 2" evidence="5">
    <location>
        <begin position="20"/>
        <end position="85"/>
    </location>
</feature>
<keyword evidence="8" id="KW-1185">Reference proteome</keyword>
<evidence type="ECO:0000313" key="7">
    <source>
        <dbReference type="EMBL" id="MEQ2543961.1"/>
    </source>
</evidence>
<evidence type="ECO:0000259" key="5">
    <source>
        <dbReference type="Pfam" id="PF04542"/>
    </source>
</evidence>
<dbReference type="Gene3D" id="1.10.10.10">
    <property type="entry name" value="Winged helix-like DNA-binding domain superfamily/Winged helix DNA-binding domain"/>
    <property type="match status" value="1"/>
</dbReference>
<keyword evidence="2" id="KW-0805">Transcription regulation</keyword>
<comment type="similarity">
    <text evidence="1">Belongs to the sigma-70 factor family. ECF subfamily.</text>
</comment>
<dbReference type="PANTHER" id="PTHR43133">
    <property type="entry name" value="RNA POLYMERASE ECF-TYPE SIGMA FACTO"/>
    <property type="match status" value="1"/>
</dbReference>
<protein>
    <submittedName>
        <fullName evidence="7">RNA polymerase sigma-70 factor</fullName>
    </submittedName>
</protein>
<dbReference type="Pfam" id="PF04542">
    <property type="entry name" value="Sigma70_r2"/>
    <property type="match status" value="1"/>
</dbReference>
<proteinExistence type="inferred from homology"/>
<evidence type="ECO:0000313" key="8">
    <source>
        <dbReference type="Proteomes" id="UP001460202"/>
    </source>
</evidence>
<dbReference type="NCBIfam" id="TIGR02937">
    <property type="entry name" value="sigma70-ECF"/>
    <property type="match status" value="1"/>
</dbReference>
<dbReference type="Pfam" id="PF08281">
    <property type="entry name" value="Sigma70_r4_2"/>
    <property type="match status" value="1"/>
</dbReference>
<dbReference type="InterPro" id="IPR014284">
    <property type="entry name" value="RNA_pol_sigma-70_dom"/>
</dbReference>
<gene>
    <name evidence="7" type="ORF">WMO46_03220</name>
</gene>
<dbReference type="InterPro" id="IPR014327">
    <property type="entry name" value="RNA_pol_sigma70_bacteroid"/>
</dbReference>
<evidence type="ECO:0000256" key="1">
    <source>
        <dbReference type="ARBA" id="ARBA00010641"/>
    </source>
</evidence>
<evidence type="ECO:0000256" key="4">
    <source>
        <dbReference type="ARBA" id="ARBA00023163"/>
    </source>
</evidence>
<dbReference type="InterPro" id="IPR039425">
    <property type="entry name" value="RNA_pol_sigma-70-like"/>
</dbReference>
<sequence length="194" mass="22358">MDATKIHALGTEDRELFDSLIQEYYPRLMGYACILLDDEAARDVVQDVFLYVWEHRSRLTFSSGIQTYLFRACHSRMLNSLKRSKNFAGGDSLDALAQSEAEWLRANNDDIVRTLCNKELLERVLGIIEELPDKRREVFRLSFLHDMSNAEIAELLGMPRRTVEGHLYLALKFLRGRISAEELFALMLASIPMI</sequence>